<accession>A0A0S3PWE5</accession>
<feature type="compositionally biased region" description="Pro residues" evidence="3">
    <location>
        <begin position="356"/>
        <end position="368"/>
    </location>
</feature>
<proteinExistence type="inferred from homology"/>
<organism evidence="5 6">
    <name type="scientific">Variibacter gotjawalensis</name>
    <dbReference type="NCBI Taxonomy" id="1333996"/>
    <lineage>
        <taxon>Bacteria</taxon>
        <taxon>Pseudomonadati</taxon>
        <taxon>Pseudomonadota</taxon>
        <taxon>Alphaproteobacteria</taxon>
        <taxon>Hyphomicrobiales</taxon>
        <taxon>Nitrobacteraceae</taxon>
        <taxon>Variibacter</taxon>
    </lineage>
</organism>
<protein>
    <submittedName>
        <fullName evidence="5">Beta/Gamma crystallin</fullName>
    </submittedName>
</protein>
<dbReference type="Gene3D" id="2.60.20.10">
    <property type="entry name" value="Crystallins"/>
    <property type="match status" value="1"/>
</dbReference>
<dbReference type="InterPro" id="IPR001064">
    <property type="entry name" value="Beta/gamma_crystallin"/>
</dbReference>
<sequence>MPSRASRPSRSARIPSGVNRARVVAPRGGGRVRNTGFPGPSRRATPGGFPQRGNAGGFPQRGNAGFPQRGNAGFPGGRGPGGGLGPRPMRTQVARPIIAPRGANLGRIMRQRPPVALRPRGPAAMSYFYGGRHWGYWRGPRSIWVGGILRRLVLFSAIPAVYYGTQAYYPQGYVAMARPYCGGQTPDGCNLVWRDVPTEDGGAVAQCVQFCPQGIQPQAVAISSAQVAPQPVGNDGACELKGFSEQNLQGESFTTSDNYPQMQEWNDQIGSIAVTAGTWEFFADDNFGGESIRLSPGEYRQLGDAWTFQISSFMCTEPGPGPAPSPAGYQPPPQGGPPPGGPPPGYQQPQQGYPPQGGPPPGYQQPRR</sequence>
<feature type="compositionally biased region" description="Pro residues" evidence="3">
    <location>
        <begin position="319"/>
        <end position="346"/>
    </location>
</feature>
<feature type="domain" description="Beta/gamma crystallin 'Greek key'" evidence="4">
    <location>
        <begin position="239"/>
        <end position="316"/>
    </location>
</feature>
<feature type="compositionally biased region" description="Gly residues" evidence="3">
    <location>
        <begin position="73"/>
        <end position="83"/>
    </location>
</feature>
<feature type="compositionally biased region" description="Low complexity" evidence="3">
    <location>
        <begin position="1"/>
        <end position="26"/>
    </location>
</feature>
<keyword evidence="6" id="KW-1185">Reference proteome</keyword>
<evidence type="ECO:0000256" key="2">
    <source>
        <dbReference type="ARBA" id="ARBA00022737"/>
    </source>
</evidence>
<feature type="region of interest" description="Disordered" evidence="3">
    <location>
        <begin position="313"/>
        <end position="368"/>
    </location>
</feature>
<dbReference type="SUPFAM" id="SSF49695">
    <property type="entry name" value="gamma-Crystallin-like"/>
    <property type="match status" value="1"/>
</dbReference>
<evidence type="ECO:0000256" key="1">
    <source>
        <dbReference type="ARBA" id="ARBA00009646"/>
    </source>
</evidence>
<reference evidence="5 6" key="1">
    <citation type="submission" date="2015-08" db="EMBL/GenBank/DDBJ databases">
        <title>Investigation of the bacterial diversity of lava forest soil.</title>
        <authorList>
            <person name="Lee J.S."/>
        </authorList>
    </citation>
    <scope>NUCLEOTIDE SEQUENCE [LARGE SCALE GENOMIC DNA]</scope>
    <source>
        <strain evidence="5 6">GJW-30</strain>
    </source>
</reference>
<name>A0A0S3PWE5_9BRAD</name>
<dbReference type="Proteomes" id="UP000236884">
    <property type="component" value="Chromosome"/>
</dbReference>
<dbReference type="SMART" id="SM00247">
    <property type="entry name" value="XTALbg"/>
    <property type="match status" value="1"/>
</dbReference>
<evidence type="ECO:0000313" key="5">
    <source>
        <dbReference type="EMBL" id="BAT60257.1"/>
    </source>
</evidence>
<dbReference type="EMBL" id="AP014946">
    <property type="protein sequence ID" value="BAT60257.1"/>
    <property type="molecule type" value="Genomic_DNA"/>
</dbReference>
<dbReference type="KEGG" id="vgo:GJW-30_1_02793"/>
<dbReference type="InterPro" id="IPR011024">
    <property type="entry name" value="G_crystallin-like"/>
</dbReference>
<comment type="similarity">
    <text evidence="1">Belongs to the beta/gamma-crystallin family.</text>
</comment>
<keyword evidence="2" id="KW-0677">Repeat</keyword>
<dbReference type="AlphaFoldDB" id="A0A0S3PWE5"/>
<feature type="region of interest" description="Disordered" evidence="3">
    <location>
        <begin position="1"/>
        <end position="83"/>
    </location>
</feature>
<evidence type="ECO:0000259" key="4">
    <source>
        <dbReference type="SMART" id="SM00247"/>
    </source>
</evidence>
<evidence type="ECO:0000313" key="6">
    <source>
        <dbReference type="Proteomes" id="UP000236884"/>
    </source>
</evidence>
<gene>
    <name evidence="5" type="ORF">GJW-30_1_02793</name>
</gene>
<evidence type="ECO:0000256" key="3">
    <source>
        <dbReference type="SAM" id="MobiDB-lite"/>
    </source>
</evidence>
<dbReference type="Pfam" id="PF00030">
    <property type="entry name" value="Crystall"/>
    <property type="match status" value="1"/>
</dbReference>